<evidence type="ECO:0000313" key="2">
    <source>
        <dbReference type="Proteomes" id="UP000006729"/>
    </source>
</evidence>
<keyword evidence="2" id="KW-1185">Reference proteome</keyword>
<reference evidence="1 2" key="1">
    <citation type="journal article" date="2006" name="Science">
        <title>The genome of black cottonwood, Populus trichocarpa (Torr. &amp; Gray).</title>
        <authorList>
            <person name="Tuskan G.A."/>
            <person name="Difazio S."/>
            <person name="Jansson S."/>
            <person name="Bohlmann J."/>
            <person name="Grigoriev I."/>
            <person name="Hellsten U."/>
            <person name="Putnam N."/>
            <person name="Ralph S."/>
            <person name="Rombauts S."/>
            <person name="Salamov A."/>
            <person name="Schein J."/>
            <person name="Sterck L."/>
            <person name="Aerts A."/>
            <person name="Bhalerao R.R."/>
            <person name="Bhalerao R.P."/>
            <person name="Blaudez D."/>
            <person name="Boerjan W."/>
            <person name="Brun A."/>
            <person name="Brunner A."/>
            <person name="Busov V."/>
            <person name="Campbell M."/>
            <person name="Carlson J."/>
            <person name="Chalot M."/>
            <person name="Chapman J."/>
            <person name="Chen G.L."/>
            <person name="Cooper D."/>
            <person name="Coutinho P.M."/>
            <person name="Couturier J."/>
            <person name="Covert S."/>
            <person name="Cronk Q."/>
            <person name="Cunningham R."/>
            <person name="Davis J."/>
            <person name="Degroeve S."/>
            <person name="Dejardin A."/>
            <person name="Depamphilis C."/>
            <person name="Detter J."/>
            <person name="Dirks B."/>
            <person name="Dubchak I."/>
            <person name="Duplessis S."/>
            <person name="Ehlting J."/>
            <person name="Ellis B."/>
            <person name="Gendler K."/>
            <person name="Goodstein D."/>
            <person name="Gribskov M."/>
            <person name="Grimwood J."/>
            <person name="Groover A."/>
            <person name="Gunter L."/>
            <person name="Hamberger B."/>
            <person name="Heinze B."/>
            <person name="Helariutta Y."/>
            <person name="Henrissat B."/>
            <person name="Holligan D."/>
            <person name="Holt R."/>
            <person name="Huang W."/>
            <person name="Islam-Faridi N."/>
            <person name="Jones S."/>
            <person name="Jones-Rhoades M."/>
            <person name="Jorgensen R."/>
            <person name="Joshi C."/>
            <person name="Kangasjarvi J."/>
            <person name="Karlsson J."/>
            <person name="Kelleher C."/>
            <person name="Kirkpatrick R."/>
            <person name="Kirst M."/>
            <person name="Kohler A."/>
            <person name="Kalluri U."/>
            <person name="Larimer F."/>
            <person name="Leebens-Mack J."/>
            <person name="Leple J.C."/>
            <person name="Locascio P."/>
            <person name="Lou Y."/>
            <person name="Lucas S."/>
            <person name="Martin F."/>
            <person name="Montanini B."/>
            <person name="Napoli C."/>
            <person name="Nelson D.R."/>
            <person name="Nelson C."/>
            <person name="Nieminen K."/>
            <person name="Nilsson O."/>
            <person name="Pereda V."/>
            <person name="Peter G."/>
            <person name="Philippe R."/>
            <person name="Pilate G."/>
            <person name="Poliakov A."/>
            <person name="Razumovskaya J."/>
            <person name="Richardson P."/>
            <person name="Rinaldi C."/>
            <person name="Ritland K."/>
            <person name="Rouze P."/>
            <person name="Ryaboy D."/>
            <person name="Schmutz J."/>
            <person name="Schrader J."/>
            <person name="Segerman B."/>
            <person name="Shin H."/>
            <person name="Siddiqui A."/>
            <person name="Sterky F."/>
            <person name="Terry A."/>
            <person name="Tsai C.J."/>
            <person name="Uberbacher E."/>
            <person name="Unneberg P."/>
            <person name="Vahala J."/>
            <person name="Wall K."/>
            <person name="Wessler S."/>
            <person name="Yang G."/>
            <person name="Yin T."/>
            <person name="Douglas C."/>
            <person name="Marra M."/>
            <person name="Sandberg G."/>
            <person name="Van de Peer Y."/>
            <person name="Rokhsar D."/>
        </authorList>
    </citation>
    <scope>NUCLEOTIDE SEQUENCE [LARGE SCALE GENOMIC DNA]</scope>
    <source>
        <strain evidence="2">cv. Nisqually</strain>
    </source>
</reference>
<dbReference type="Proteomes" id="UP000006729">
    <property type="component" value="Chromosome 10"/>
</dbReference>
<protein>
    <submittedName>
        <fullName evidence="1">Uncharacterized protein</fullName>
    </submittedName>
</protein>
<dbReference type="EMBL" id="CM009299">
    <property type="protein sequence ID" value="RQO96521.1"/>
    <property type="molecule type" value="Genomic_DNA"/>
</dbReference>
<organism evidence="1 2">
    <name type="scientific">Populus trichocarpa</name>
    <name type="common">Western balsam poplar</name>
    <name type="synonym">Populus balsamifera subsp. trichocarpa</name>
    <dbReference type="NCBI Taxonomy" id="3694"/>
    <lineage>
        <taxon>Eukaryota</taxon>
        <taxon>Viridiplantae</taxon>
        <taxon>Streptophyta</taxon>
        <taxon>Embryophyta</taxon>
        <taxon>Tracheophyta</taxon>
        <taxon>Spermatophyta</taxon>
        <taxon>Magnoliopsida</taxon>
        <taxon>eudicotyledons</taxon>
        <taxon>Gunneridae</taxon>
        <taxon>Pentapetalae</taxon>
        <taxon>rosids</taxon>
        <taxon>fabids</taxon>
        <taxon>Malpighiales</taxon>
        <taxon>Salicaceae</taxon>
        <taxon>Saliceae</taxon>
        <taxon>Populus</taxon>
    </lineage>
</organism>
<name>A0A3N7GEK4_POPTR</name>
<proteinExistence type="predicted"/>
<sequence length="46" mass="5231">MMESKNHAPLNCRASHNYSDLTSHGKVADLQNSHKIHEFSLSIMHI</sequence>
<gene>
    <name evidence="1" type="ORF">POPTR_010G102750</name>
</gene>
<evidence type="ECO:0000313" key="1">
    <source>
        <dbReference type="EMBL" id="RQO96521.1"/>
    </source>
</evidence>
<dbReference type="InParanoid" id="A0A3N7GEK4"/>
<dbReference type="AlphaFoldDB" id="A0A3N7GEK4"/>
<accession>A0A3N7GEK4</accession>